<gene>
    <name evidence="1" type="ORF">B4135_1920</name>
</gene>
<dbReference type="Proteomes" id="UP000075683">
    <property type="component" value="Unassembled WGS sequence"/>
</dbReference>
<dbReference type="EMBL" id="LQYT01000036">
    <property type="protein sequence ID" value="KYD20145.1"/>
    <property type="molecule type" value="Genomic_DNA"/>
</dbReference>
<protein>
    <submittedName>
        <fullName evidence="1">Uncharacterized protein</fullName>
    </submittedName>
</protein>
<accession>A0A150M6X8</accession>
<name>A0A150M6X8_9BACI</name>
<evidence type="ECO:0000313" key="1">
    <source>
        <dbReference type="EMBL" id="KYD20145.1"/>
    </source>
</evidence>
<sequence length="54" mass="5858">MAQRIRGFLRGVRAFSGSLPVLRHCHLPLKGGRLPLALPPQHPGKTGVFPFSGK</sequence>
<dbReference type="STRING" id="301148.B4135_1920"/>
<proteinExistence type="predicted"/>
<dbReference type="AlphaFoldDB" id="A0A150M6X8"/>
<organism evidence="1 2">
    <name type="scientific">Caldibacillus debilis</name>
    <dbReference type="NCBI Taxonomy" id="301148"/>
    <lineage>
        <taxon>Bacteria</taxon>
        <taxon>Bacillati</taxon>
        <taxon>Bacillota</taxon>
        <taxon>Bacilli</taxon>
        <taxon>Bacillales</taxon>
        <taxon>Bacillaceae</taxon>
        <taxon>Caldibacillus</taxon>
    </lineage>
</organism>
<evidence type="ECO:0000313" key="2">
    <source>
        <dbReference type="Proteomes" id="UP000075683"/>
    </source>
</evidence>
<reference evidence="1 2" key="1">
    <citation type="submission" date="2016-01" db="EMBL/GenBank/DDBJ databases">
        <title>Draft Genome Sequences of Seven Thermophilic Sporeformers Isolated from Foods.</title>
        <authorList>
            <person name="Berendsen E.M."/>
            <person name="Wells-Bennik M.H."/>
            <person name="Krawcyk A.O."/>
            <person name="De Jong A."/>
            <person name="Holsappel S."/>
            <person name="Eijlander R.T."/>
            <person name="Kuipers O.P."/>
        </authorList>
    </citation>
    <scope>NUCLEOTIDE SEQUENCE [LARGE SCALE GENOMIC DNA]</scope>
    <source>
        <strain evidence="1 2">B4135</strain>
    </source>
</reference>
<comment type="caution">
    <text evidence="1">The sequence shown here is derived from an EMBL/GenBank/DDBJ whole genome shotgun (WGS) entry which is preliminary data.</text>
</comment>